<dbReference type="Gene3D" id="1.10.340.30">
    <property type="entry name" value="Hypothetical protein, domain 2"/>
    <property type="match status" value="1"/>
</dbReference>
<feature type="compositionally biased region" description="Basic residues" evidence="1">
    <location>
        <begin position="548"/>
        <end position="560"/>
    </location>
</feature>
<dbReference type="AlphaFoldDB" id="A0AAV9N4T2"/>
<dbReference type="Proteomes" id="UP001358417">
    <property type="component" value="Unassembled WGS sequence"/>
</dbReference>
<dbReference type="GeneID" id="89974417"/>
<evidence type="ECO:0000313" key="2">
    <source>
        <dbReference type="EMBL" id="KAK5048055.1"/>
    </source>
</evidence>
<dbReference type="EMBL" id="JAVRRD010000023">
    <property type="protein sequence ID" value="KAK5048055.1"/>
    <property type="molecule type" value="Genomic_DNA"/>
</dbReference>
<dbReference type="SUPFAM" id="SSF48150">
    <property type="entry name" value="DNA-glycosylase"/>
    <property type="match status" value="1"/>
</dbReference>
<dbReference type="GO" id="GO:0003824">
    <property type="term" value="F:catalytic activity"/>
    <property type="evidence" value="ECO:0007669"/>
    <property type="project" value="InterPro"/>
</dbReference>
<proteinExistence type="predicted"/>
<name>A0AAV9N4T2_9EURO</name>
<organism evidence="2 3">
    <name type="scientific">Exophiala bonariae</name>
    <dbReference type="NCBI Taxonomy" id="1690606"/>
    <lineage>
        <taxon>Eukaryota</taxon>
        <taxon>Fungi</taxon>
        <taxon>Dikarya</taxon>
        <taxon>Ascomycota</taxon>
        <taxon>Pezizomycotina</taxon>
        <taxon>Eurotiomycetes</taxon>
        <taxon>Chaetothyriomycetidae</taxon>
        <taxon>Chaetothyriales</taxon>
        <taxon>Herpotrichiellaceae</taxon>
        <taxon>Exophiala</taxon>
    </lineage>
</organism>
<evidence type="ECO:0008006" key="4">
    <source>
        <dbReference type="Google" id="ProtNLM"/>
    </source>
</evidence>
<dbReference type="GO" id="GO:0006281">
    <property type="term" value="P:DNA repair"/>
    <property type="evidence" value="ECO:0007669"/>
    <property type="project" value="InterPro"/>
</dbReference>
<comment type="caution">
    <text evidence="2">The sequence shown here is derived from an EMBL/GenBank/DDBJ whole genome shotgun (WGS) entry which is preliminary data.</text>
</comment>
<accession>A0AAV9N4T2</accession>
<protein>
    <recommendedName>
        <fullName evidence="4">HhH-GPD domain-containing protein</fullName>
    </recommendedName>
</protein>
<sequence>MVFTRKRQAEDDAAQIDVIDAACSAAVSSGTAPSAPLTEDATATSKKQIRKISAVKHQGTLNGKWPVRKQKKVKLADRDDEHAGNINGQLPKQKQKQPQVKIESDEEEHASKNAPFTKAEPGPATKGRRSNKMVPINQNTGEDEEYSPAIASTISDQRQQPIRFLRRRGQGAIVRTVGVITLKVAPRRLAGLSRRMHMRKLAGERQLQKKALAAEGIEAPTTNKWNFTFGVSKLEYHNAPRPSDIELVAEILGRERPSLLAQASQDSAATPMHSGKQFTIDAIVRVILSQSSTNEGALDAQQCMLHAYPYIVNGQKVVGTIPNYHLMRIQSQSKLDKALKRGGLNAIKAKAIKDFLDKIHNINLSSLMAGEVTYRYNAPNAPDFVPGLLSVDYLRTIYITKGKQALFDHLVGFSLIGVKSASCIMAFGMELPVFAVDTHVAGMAKLLGWVPQDAKEDDMCSHLDAKINDDIKFDLHQDFWRHRRACARCGRSSPGSWAYENSTCPLELLITRPKPKEVATGKEKSVGNAKDSSEVEVSNIRTSGKAKASNRAKVPTKKQPRPPVIKKVDENVLKARENALIAQGKIKVTYRVDDDFDAASNVFTIRSVWIEDYSMVEADVQLVPEDEGPVEELEIPRKRDVASLKCVEI</sequence>
<feature type="region of interest" description="Disordered" evidence="1">
    <location>
        <begin position="54"/>
        <end position="145"/>
    </location>
</feature>
<dbReference type="InterPro" id="IPR011257">
    <property type="entry name" value="DNA_glycosylase"/>
</dbReference>
<feature type="compositionally biased region" description="Basic and acidic residues" evidence="1">
    <location>
        <begin position="74"/>
        <end position="83"/>
    </location>
</feature>
<dbReference type="PANTHER" id="PTHR47203:SF1">
    <property type="entry name" value="HYPOTHETICAL BASE EXCISION DNA REPAIR PROTEIN (EUROFUNG)"/>
    <property type="match status" value="1"/>
</dbReference>
<gene>
    <name evidence="2" type="ORF">LTR84_006245</name>
</gene>
<dbReference type="PANTHER" id="PTHR47203">
    <property type="match status" value="1"/>
</dbReference>
<reference evidence="2 3" key="1">
    <citation type="submission" date="2023-08" db="EMBL/GenBank/DDBJ databases">
        <title>Black Yeasts Isolated from many extreme environments.</title>
        <authorList>
            <person name="Coleine C."/>
            <person name="Stajich J.E."/>
            <person name="Selbmann L."/>
        </authorList>
    </citation>
    <scope>NUCLEOTIDE SEQUENCE [LARGE SCALE GENOMIC DNA]</scope>
    <source>
        <strain evidence="2 3">CCFEE 5792</strain>
    </source>
</reference>
<dbReference type="RefSeq" id="XP_064703561.1">
    <property type="nucleotide sequence ID" value="XM_064849806.1"/>
</dbReference>
<keyword evidence="3" id="KW-1185">Reference proteome</keyword>
<evidence type="ECO:0000313" key="3">
    <source>
        <dbReference type="Proteomes" id="UP001358417"/>
    </source>
</evidence>
<evidence type="ECO:0000256" key="1">
    <source>
        <dbReference type="SAM" id="MobiDB-lite"/>
    </source>
</evidence>
<feature type="region of interest" description="Disordered" evidence="1">
    <location>
        <begin position="518"/>
        <end position="562"/>
    </location>
</feature>